<evidence type="ECO:0000313" key="3">
    <source>
        <dbReference type="Proteomes" id="UP000285060"/>
    </source>
</evidence>
<evidence type="ECO:0000256" key="1">
    <source>
        <dbReference type="SAM" id="MobiDB-lite"/>
    </source>
</evidence>
<evidence type="ECO:0000313" key="2">
    <source>
        <dbReference type="EMBL" id="RHY26553.1"/>
    </source>
</evidence>
<keyword evidence="3" id="KW-1185">Reference proteome</keyword>
<gene>
    <name evidence="2" type="ORF">DYB32_007506</name>
</gene>
<sequence>MDRVPLYGSSREVQAPPFLVDDSVHAGTALAPKKPLCRAAVAAICSMSDSEDELVDMTGAPDEDKSRPTKGHGDATLMIVKMQEASTRDVEAQTGIPKSNLSRWMRQATQLLSFGGTKKRFNLDGAGRPEEIPNTAELEAFMHKLRDAEKPVTCTHIVNFLKRNQKE</sequence>
<organism evidence="2 3">
    <name type="scientific">Aphanomyces invadans</name>
    <dbReference type="NCBI Taxonomy" id="157072"/>
    <lineage>
        <taxon>Eukaryota</taxon>
        <taxon>Sar</taxon>
        <taxon>Stramenopiles</taxon>
        <taxon>Oomycota</taxon>
        <taxon>Saprolegniomycetes</taxon>
        <taxon>Saprolegniales</taxon>
        <taxon>Verrucalvaceae</taxon>
        <taxon>Aphanomyces</taxon>
    </lineage>
</organism>
<feature type="region of interest" description="Disordered" evidence="1">
    <location>
        <begin position="51"/>
        <end position="73"/>
    </location>
</feature>
<feature type="compositionally biased region" description="Basic and acidic residues" evidence="1">
    <location>
        <begin position="62"/>
        <end position="73"/>
    </location>
</feature>
<name>A0A3R6VTD4_9STRA</name>
<dbReference type="Proteomes" id="UP000285060">
    <property type="component" value="Unassembled WGS sequence"/>
</dbReference>
<dbReference type="AlphaFoldDB" id="A0A3R6VTD4"/>
<protein>
    <submittedName>
        <fullName evidence="2">Uncharacterized protein</fullName>
    </submittedName>
</protein>
<comment type="caution">
    <text evidence="2">The sequence shown here is derived from an EMBL/GenBank/DDBJ whole genome shotgun (WGS) entry which is preliminary data.</text>
</comment>
<proteinExistence type="predicted"/>
<reference evidence="2 3" key="1">
    <citation type="submission" date="2018-08" db="EMBL/GenBank/DDBJ databases">
        <title>Aphanomyces genome sequencing and annotation.</title>
        <authorList>
            <person name="Minardi D."/>
            <person name="Oidtmann B."/>
            <person name="Van Der Giezen M."/>
            <person name="Studholme D.J."/>
        </authorList>
    </citation>
    <scope>NUCLEOTIDE SEQUENCE [LARGE SCALE GENOMIC DNA]</scope>
    <source>
        <strain evidence="2 3">NJM0002</strain>
    </source>
</reference>
<dbReference type="EMBL" id="QUSY01000971">
    <property type="protein sequence ID" value="RHY26553.1"/>
    <property type="molecule type" value="Genomic_DNA"/>
</dbReference>
<dbReference type="VEuPathDB" id="FungiDB:H310_11705"/>
<accession>A0A3R6VTD4</accession>
<dbReference type="VEuPathDB" id="FungiDB:H310_12213"/>